<evidence type="ECO:0000256" key="4">
    <source>
        <dbReference type="ARBA" id="ARBA00011233"/>
    </source>
</evidence>
<comment type="caution">
    <text evidence="10">The sequence shown here is derived from an EMBL/GenBank/DDBJ whole genome shotgun (WGS) entry which is preliminary data.</text>
</comment>
<evidence type="ECO:0000256" key="7">
    <source>
        <dbReference type="ARBA" id="ARBA00025046"/>
    </source>
</evidence>
<evidence type="ECO:0000256" key="2">
    <source>
        <dbReference type="ARBA" id="ARBA00001968"/>
    </source>
</evidence>
<gene>
    <name evidence="10" type="primary">rraA</name>
    <name evidence="10" type="ORF">ACFOEN_05505</name>
</gene>
<dbReference type="Pfam" id="PF03737">
    <property type="entry name" value="RraA-like"/>
    <property type="match status" value="1"/>
</dbReference>
<evidence type="ECO:0000256" key="9">
    <source>
        <dbReference type="RuleBase" id="RU004338"/>
    </source>
</evidence>
<dbReference type="PANTHER" id="PTHR33254">
    <property type="entry name" value="4-HYDROXY-4-METHYL-2-OXOGLUTARATE ALDOLASE 3-RELATED"/>
    <property type="match status" value="1"/>
</dbReference>
<sequence>MSLAMLPQTPATTDLCDTHEDRLTDGRLRVLPDVFRLALGQRSAACGPAVTLKLFEDNTLVRAQLEAPGEGRVLVVDGGASLRRALVGGNLGKLAEQNAWAAVLVNGAVRDADELDACTVCVRALGASPRKTPKGGAGSVNVPVDIAGVTVRPGEWIYIDRDGILVSTEAL</sequence>
<keyword evidence="11" id="KW-1185">Reference proteome</keyword>
<comment type="cofactor">
    <cofactor evidence="2 9">
        <name>a divalent metal cation</name>
        <dbReference type="ChEBI" id="CHEBI:60240"/>
    </cofactor>
</comment>
<comment type="function">
    <text evidence="7 9">Catalyzes the aldol cleavage of 4-hydroxy-4-methyl-2-oxoglutarate (HMG) into 2 molecules of pyruvate. Also contains a secondary oxaloacetate (OAA) decarboxylase activity due to the common pyruvate enolate transition state formed following C-C bond cleavage in the retro-aldol and decarboxylation reactions.</text>
</comment>
<organism evidence="10 11">
    <name type="scientific">Piscinibacterium candidicorallinum</name>
    <dbReference type="NCBI Taxonomy" id="1793872"/>
    <lineage>
        <taxon>Bacteria</taxon>
        <taxon>Pseudomonadati</taxon>
        <taxon>Pseudomonadota</taxon>
        <taxon>Betaproteobacteria</taxon>
        <taxon>Burkholderiales</taxon>
        <taxon>Piscinibacterium</taxon>
    </lineage>
</organism>
<comment type="catalytic activity">
    <reaction evidence="1 9">
        <text>4-hydroxy-4-methyl-2-oxoglutarate = 2 pyruvate</text>
        <dbReference type="Rhea" id="RHEA:22748"/>
        <dbReference type="ChEBI" id="CHEBI:15361"/>
        <dbReference type="ChEBI" id="CHEBI:58276"/>
        <dbReference type="EC" id="4.1.3.17"/>
    </reaction>
</comment>
<comment type="catalytic activity">
    <reaction evidence="8 9">
        <text>oxaloacetate + H(+) = pyruvate + CO2</text>
        <dbReference type="Rhea" id="RHEA:15641"/>
        <dbReference type="ChEBI" id="CHEBI:15361"/>
        <dbReference type="ChEBI" id="CHEBI:15378"/>
        <dbReference type="ChEBI" id="CHEBI:16452"/>
        <dbReference type="ChEBI" id="CHEBI:16526"/>
        <dbReference type="EC" id="4.1.1.112"/>
    </reaction>
</comment>
<dbReference type="NCBIfam" id="NF006875">
    <property type="entry name" value="PRK09372.1"/>
    <property type="match status" value="1"/>
</dbReference>
<dbReference type="EMBL" id="JBHRTI010000003">
    <property type="protein sequence ID" value="MFC3147096.1"/>
    <property type="molecule type" value="Genomic_DNA"/>
</dbReference>
<proteinExistence type="inferred from homology"/>
<comment type="similarity">
    <text evidence="3 9">Belongs to the class II aldolase/RraA-like family.</text>
</comment>
<dbReference type="Proteomes" id="UP001595556">
    <property type="component" value="Unassembled WGS sequence"/>
</dbReference>
<accession>A0ABV7H3D3</accession>
<comment type="subunit">
    <text evidence="4 9">Homotrimer.</text>
</comment>
<evidence type="ECO:0000313" key="10">
    <source>
        <dbReference type="EMBL" id="MFC3147096.1"/>
    </source>
</evidence>
<evidence type="ECO:0000313" key="11">
    <source>
        <dbReference type="Proteomes" id="UP001595556"/>
    </source>
</evidence>
<dbReference type="EC" id="4.1.3.17" evidence="9"/>
<evidence type="ECO:0000256" key="6">
    <source>
        <dbReference type="ARBA" id="ARBA00023239"/>
    </source>
</evidence>
<dbReference type="RefSeq" id="WP_377301831.1">
    <property type="nucleotide sequence ID" value="NZ_CP180191.1"/>
</dbReference>
<dbReference type="NCBIfam" id="TIGR01935">
    <property type="entry name" value="NOT-MenG"/>
    <property type="match status" value="1"/>
</dbReference>
<evidence type="ECO:0000256" key="5">
    <source>
        <dbReference type="ARBA" id="ARBA00022723"/>
    </source>
</evidence>
<dbReference type="Gene3D" id="3.50.30.40">
    <property type="entry name" value="Ribonuclease E inhibitor RraA/RraA-like"/>
    <property type="match status" value="1"/>
</dbReference>
<evidence type="ECO:0000256" key="8">
    <source>
        <dbReference type="ARBA" id="ARBA00047973"/>
    </source>
</evidence>
<dbReference type="InterPro" id="IPR005493">
    <property type="entry name" value="RraA/RraA-like"/>
</dbReference>
<dbReference type="EC" id="4.1.1.112" evidence="9"/>
<dbReference type="InterPro" id="IPR036704">
    <property type="entry name" value="RraA/RraA-like_sf"/>
</dbReference>
<dbReference type="SUPFAM" id="SSF89562">
    <property type="entry name" value="RraA-like"/>
    <property type="match status" value="1"/>
</dbReference>
<name>A0ABV7H3D3_9BURK</name>
<evidence type="ECO:0000256" key="1">
    <source>
        <dbReference type="ARBA" id="ARBA00001342"/>
    </source>
</evidence>
<dbReference type="InterPro" id="IPR010203">
    <property type="entry name" value="RraA"/>
</dbReference>
<keyword evidence="5 9" id="KW-0479">Metal-binding</keyword>
<dbReference type="PANTHER" id="PTHR33254:SF4">
    <property type="entry name" value="4-HYDROXY-4-METHYL-2-OXOGLUTARATE ALDOLASE 3-RELATED"/>
    <property type="match status" value="1"/>
</dbReference>
<reference evidence="11" key="1">
    <citation type="journal article" date="2019" name="Int. J. Syst. Evol. Microbiol.">
        <title>The Global Catalogue of Microorganisms (GCM) 10K type strain sequencing project: providing services to taxonomists for standard genome sequencing and annotation.</title>
        <authorList>
            <consortium name="The Broad Institute Genomics Platform"/>
            <consortium name="The Broad Institute Genome Sequencing Center for Infectious Disease"/>
            <person name="Wu L."/>
            <person name="Ma J."/>
        </authorList>
    </citation>
    <scope>NUCLEOTIDE SEQUENCE [LARGE SCALE GENOMIC DNA]</scope>
    <source>
        <strain evidence="11">KCTC 52168</strain>
    </source>
</reference>
<protein>
    <recommendedName>
        <fullName evidence="9">4-hydroxy-4-methyl-2-oxoglutarate aldolase</fullName>
        <shortName evidence="9">HMG aldolase</shortName>
        <ecNumber evidence="9">4.1.1.112</ecNumber>
        <ecNumber evidence="9">4.1.3.17</ecNumber>
    </recommendedName>
    <alternativeName>
        <fullName evidence="9">Oxaloacetate decarboxylase</fullName>
    </alternativeName>
</protein>
<dbReference type="CDD" id="cd16841">
    <property type="entry name" value="RraA_family"/>
    <property type="match status" value="1"/>
</dbReference>
<evidence type="ECO:0000256" key="3">
    <source>
        <dbReference type="ARBA" id="ARBA00008621"/>
    </source>
</evidence>
<keyword evidence="6 9" id="KW-0456">Lyase</keyword>